<keyword evidence="2" id="KW-1185">Reference proteome</keyword>
<feature type="transmembrane region" description="Helical" evidence="1">
    <location>
        <begin position="257"/>
        <end position="276"/>
    </location>
</feature>
<feature type="transmembrane region" description="Helical" evidence="1">
    <location>
        <begin position="212"/>
        <end position="245"/>
    </location>
</feature>
<accession>A0A0K0D3N3</accession>
<organism evidence="2 3">
    <name type="scientific">Angiostrongylus cantonensis</name>
    <name type="common">Rat lungworm</name>
    <dbReference type="NCBI Taxonomy" id="6313"/>
    <lineage>
        <taxon>Eukaryota</taxon>
        <taxon>Metazoa</taxon>
        <taxon>Ecdysozoa</taxon>
        <taxon>Nematoda</taxon>
        <taxon>Chromadorea</taxon>
        <taxon>Rhabditida</taxon>
        <taxon>Rhabditina</taxon>
        <taxon>Rhabditomorpha</taxon>
        <taxon>Strongyloidea</taxon>
        <taxon>Metastrongylidae</taxon>
        <taxon>Angiostrongylus</taxon>
    </lineage>
</organism>
<sequence length="318" mass="35157">MLRNRSSSGFGFDIRLMLTVKTVRNLGSSMETTNFLEDKAVRKAGAGSGSNSMKGSRSSGLQLSLQDGSDLCSVGGLDTAISHHHNAASLTRFDTDNKDFDQRLAMVIGQGEGGFEKGFWEHHDNLNRWTLKFNEKIVEDEYRAHFADSADRNVSHKTPVGLHQDFHRRDHSEQSSQYRYSGVFIDILVAAILLLVSSIAVFTSPSTIPLSFIIYFCFALTTVITAISLIGAVLIALPFGVALCVMPLCVLDECPAVPLMPARLLFSYIMIVALFAHCNFSQLGAWPKTIQCIFVGLIHISAVYYCQINIQRIDPQPF</sequence>
<dbReference type="STRING" id="6313.A0A0K0D3N3"/>
<proteinExistence type="predicted"/>
<reference evidence="2" key="1">
    <citation type="submission" date="2012-09" db="EMBL/GenBank/DDBJ databases">
        <authorList>
            <person name="Martin A.A."/>
        </authorList>
    </citation>
    <scope>NUCLEOTIDE SEQUENCE</scope>
</reference>
<dbReference type="AlphaFoldDB" id="A0A0K0D3N3"/>
<protein>
    <submittedName>
        <fullName evidence="3">AC_N domain-containing protein</fullName>
    </submittedName>
</protein>
<dbReference type="WBParaSite" id="ACAC_0000467801-mRNA-1">
    <property type="protein sequence ID" value="ACAC_0000467801-mRNA-1"/>
    <property type="gene ID" value="ACAC_0000467801"/>
</dbReference>
<keyword evidence="1" id="KW-0472">Membrane</keyword>
<keyword evidence="1" id="KW-0812">Transmembrane</keyword>
<keyword evidence="1" id="KW-1133">Transmembrane helix</keyword>
<evidence type="ECO:0000313" key="2">
    <source>
        <dbReference type="Proteomes" id="UP000035642"/>
    </source>
</evidence>
<reference evidence="3" key="2">
    <citation type="submission" date="2017-02" db="UniProtKB">
        <authorList>
            <consortium name="WormBaseParasite"/>
        </authorList>
    </citation>
    <scope>IDENTIFICATION</scope>
</reference>
<dbReference type="Proteomes" id="UP000035642">
    <property type="component" value="Unassembled WGS sequence"/>
</dbReference>
<evidence type="ECO:0000313" key="3">
    <source>
        <dbReference type="WBParaSite" id="ACAC_0000467801-mRNA-1"/>
    </source>
</evidence>
<evidence type="ECO:0000256" key="1">
    <source>
        <dbReference type="SAM" id="Phobius"/>
    </source>
</evidence>
<name>A0A0K0D3N3_ANGCA</name>
<feature type="transmembrane region" description="Helical" evidence="1">
    <location>
        <begin position="178"/>
        <end position="200"/>
    </location>
</feature>